<name>A0A1Q5TBG7_9GAMM</name>
<protein>
    <submittedName>
        <fullName evidence="1">Transposase</fullName>
    </submittedName>
</protein>
<accession>A0A1Q5TBG7</accession>
<reference evidence="1 2" key="1">
    <citation type="submission" date="2016-09" db="EMBL/GenBank/DDBJ databases">
        <title>Xenorhabdus thuongxuanensis sp. nov. and Xenorhabdus eapokensis sp. nov., isolated from Steinernema species.</title>
        <authorList>
            <person name="Kaempfer P."/>
            <person name="Tobias N.J."/>
            <person name="Phan Ke L."/>
            <person name="Bode H.B."/>
            <person name="Glaeser S.P."/>
        </authorList>
    </citation>
    <scope>NUCLEOTIDE SEQUENCE [LARGE SCALE GENOMIC DNA]</scope>
    <source>
        <strain evidence="1 2">DL20</strain>
    </source>
</reference>
<organism evidence="1 2">
    <name type="scientific">Xenorhabdus eapokensis</name>
    <dbReference type="NCBI Taxonomy" id="1873482"/>
    <lineage>
        <taxon>Bacteria</taxon>
        <taxon>Pseudomonadati</taxon>
        <taxon>Pseudomonadota</taxon>
        <taxon>Gammaproteobacteria</taxon>
        <taxon>Enterobacterales</taxon>
        <taxon>Morganellaceae</taxon>
        <taxon>Xenorhabdus</taxon>
    </lineage>
</organism>
<keyword evidence="2" id="KW-1185">Reference proteome</keyword>
<dbReference type="AlphaFoldDB" id="A0A1Q5TBG7"/>
<evidence type="ECO:0000313" key="1">
    <source>
        <dbReference type="EMBL" id="OKO97595.1"/>
    </source>
</evidence>
<dbReference type="Proteomes" id="UP000186268">
    <property type="component" value="Unassembled WGS sequence"/>
</dbReference>
<comment type="caution">
    <text evidence="1">The sequence shown here is derived from an EMBL/GenBank/DDBJ whole genome shotgun (WGS) entry which is preliminary data.</text>
</comment>
<proteinExistence type="predicted"/>
<dbReference type="EMBL" id="MKGQ01000133">
    <property type="protein sequence ID" value="OKO97595.1"/>
    <property type="molecule type" value="Genomic_DNA"/>
</dbReference>
<sequence length="94" mass="10825">MSQQDFIIWVFCWVDDNLTALQQGTRLRSRGIPPKLSDAEVIAMEVIGEFLGFSTDKGIWTYFCTHWRAWFPGLGSRANFAKQASNLWVVKQKL</sequence>
<gene>
    <name evidence="1" type="ORF">Xedl_03929</name>
</gene>
<evidence type="ECO:0000313" key="2">
    <source>
        <dbReference type="Proteomes" id="UP000186268"/>
    </source>
</evidence>